<evidence type="ECO:0000313" key="3">
    <source>
        <dbReference type="Proteomes" id="UP000784294"/>
    </source>
</evidence>
<evidence type="ECO:0000256" key="1">
    <source>
        <dbReference type="ARBA" id="ARBA00022441"/>
    </source>
</evidence>
<dbReference type="EMBL" id="CAAALY010264258">
    <property type="protein sequence ID" value="VEL40265.1"/>
    <property type="molecule type" value="Genomic_DNA"/>
</dbReference>
<accession>A0A3S5FGT8</accession>
<dbReference type="InterPro" id="IPR006652">
    <property type="entry name" value="Kelch_1"/>
</dbReference>
<sequence length="66" mass="7450">MDTSTLNCTWQLMRQHLRRPRNGHSAAAIGSCIYAIGGSWEEKTVERLDTSDPVGVWLFVAEMLNE</sequence>
<proteinExistence type="predicted"/>
<comment type="caution">
    <text evidence="2">The sequence shown here is derived from an EMBL/GenBank/DDBJ whole genome shotgun (WGS) entry which is preliminary data.</text>
</comment>
<dbReference type="Pfam" id="PF01344">
    <property type="entry name" value="Kelch_1"/>
    <property type="match status" value="1"/>
</dbReference>
<dbReference type="Proteomes" id="UP000784294">
    <property type="component" value="Unassembled WGS sequence"/>
</dbReference>
<protein>
    <submittedName>
        <fullName evidence="2">Uncharacterized protein</fullName>
    </submittedName>
</protein>
<organism evidence="2 3">
    <name type="scientific">Protopolystoma xenopodis</name>
    <dbReference type="NCBI Taxonomy" id="117903"/>
    <lineage>
        <taxon>Eukaryota</taxon>
        <taxon>Metazoa</taxon>
        <taxon>Spiralia</taxon>
        <taxon>Lophotrochozoa</taxon>
        <taxon>Platyhelminthes</taxon>
        <taxon>Monogenea</taxon>
        <taxon>Polyopisthocotylea</taxon>
        <taxon>Polystomatidea</taxon>
        <taxon>Polystomatidae</taxon>
        <taxon>Protopolystoma</taxon>
    </lineage>
</organism>
<dbReference type="Gene3D" id="2.120.10.80">
    <property type="entry name" value="Kelch-type beta propeller"/>
    <property type="match status" value="1"/>
</dbReference>
<keyword evidence="3" id="KW-1185">Reference proteome</keyword>
<dbReference type="AlphaFoldDB" id="A0A3S5FGT8"/>
<dbReference type="InterPro" id="IPR015915">
    <property type="entry name" value="Kelch-typ_b-propeller"/>
</dbReference>
<name>A0A3S5FGT8_9PLAT</name>
<gene>
    <name evidence="2" type="ORF">PXEA_LOCUS33705</name>
</gene>
<keyword evidence="1" id="KW-0880">Kelch repeat</keyword>
<evidence type="ECO:0000313" key="2">
    <source>
        <dbReference type="EMBL" id="VEL40265.1"/>
    </source>
</evidence>
<dbReference type="SUPFAM" id="SSF117281">
    <property type="entry name" value="Kelch motif"/>
    <property type="match status" value="1"/>
</dbReference>
<reference evidence="2" key="1">
    <citation type="submission" date="2018-11" db="EMBL/GenBank/DDBJ databases">
        <authorList>
            <consortium name="Pathogen Informatics"/>
        </authorList>
    </citation>
    <scope>NUCLEOTIDE SEQUENCE</scope>
</reference>